<dbReference type="SMART" id="SM00173">
    <property type="entry name" value="RAS"/>
    <property type="match status" value="1"/>
</dbReference>
<dbReference type="InterPro" id="IPR027417">
    <property type="entry name" value="P-loop_NTPase"/>
</dbReference>
<keyword evidence="3" id="KW-0342">GTP-binding</keyword>
<dbReference type="SMART" id="SM00175">
    <property type="entry name" value="RAB"/>
    <property type="match status" value="1"/>
</dbReference>
<gene>
    <name evidence="4" type="ORF">D9613_010069</name>
</gene>
<sequence>MLFLRGYLSGETSKLDISIGRPHAVEVQEHYEKLVFEEDHVKECVIGEKDTCIAYLLDRWVVQSHYHDTEDDIPYCDGYLLLYSTTSRSSFQDVARTCRQVPLDPKRNPNTVLVLVGTKSDLVSSREVTPEEGAAMAKDLGCHAFIETSAKTGKNVDAAVLAMVQALREAAASREMIIVSAFHKLRELVGGASKS</sequence>
<dbReference type="Pfam" id="PF00071">
    <property type="entry name" value="Ras"/>
    <property type="match status" value="1"/>
</dbReference>
<comment type="caution">
    <text evidence="4">The sequence shown here is derived from an EMBL/GenBank/DDBJ whole genome shotgun (WGS) entry which is preliminary data.</text>
</comment>
<dbReference type="PRINTS" id="PR00449">
    <property type="entry name" value="RASTRNSFRMNG"/>
</dbReference>
<dbReference type="AlphaFoldDB" id="A0A8H4VSA1"/>
<dbReference type="PANTHER" id="PTHR24070">
    <property type="entry name" value="RAS, DI-RAS, AND RHEB FAMILY MEMBERS OF SMALL GTPASE SUPERFAMILY"/>
    <property type="match status" value="1"/>
</dbReference>
<evidence type="ECO:0000313" key="4">
    <source>
        <dbReference type="EMBL" id="KAF4618480.1"/>
    </source>
</evidence>
<organism evidence="4 5">
    <name type="scientific">Agrocybe pediades</name>
    <dbReference type="NCBI Taxonomy" id="84607"/>
    <lineage>
        <taxon>Eukaryota</taxon>
        <taxon>Fungi</taxon>
        <taxon>Dikarya</taxon>
        <taxon>Basidiomycota</taxon>
        <taxon>Agaricomycotina</taxon>
        <taxon>Agaricomycetes</taxon>
        <taxon>Agaricomycetidae</taxon>
        <taxon>Agaricales</taxon>
        <taxon>Agaricineae</taxon>
        <taxon>Strophariaceae</taxon>
        <taxon>Agrocybe</taxon>
    </lineage>
</organism>
<dbReference type="PROSITE" id="PS51419">
    <property type="entry name" value="RAB"/>
    <property type="match status" value="1"/>
</dbReference>
<evidence type="ECO:0000256" key="1">
    <source>
        <dbReference type="ARBA" id="ARBA00004342"/>
    </source>
</evidence>
<dbReference type="GO" id="GO:0003924">
    <property type="term" value="F:GTPase activity"/>
    <property type="evidence" value="ECO:0007669"/>
    <property type="project" value="InterPro"/>
</dbReference>
<keyword evidence="5" id="KW-1185">Reference proteome</keyword>
<dbReference type="SUPFAM" id="SSF52540">
    <property type="entry name" value="P-loop containing nucleoside triphosphate hydrolases"/>
    <property type="match status" value="1"/>
</dbReference>
<dbReference type="InterPro" id="IPR020849">
    <property type="entry name" value="Small_GTPase_Ras-type"/>
</dbReference>
<evidence type="ECO:0000313" key="5">
    <source>
        <dbReference type="Proteomes" id="UP000521872"/>
    </source>
</evidence>
<dbReference type="Gene3D" id="3.40.50.300">
    <property type="entry name" value="P-loop containing nucleotide triphosphate hydrolases"/>
    <property type="match status" value="1"/>
</dbReference>
<keyword evidence="2" id="KW-0547">Nucleotide-binding</keyword>
<accession>A0A8H4VSA1</accession>
<proteinExistence type="predicted"/>
<dbReference type="GO" id="GO:0007165">
    <property type="term" value="P:signal transduction"/>
    <property type="evidence" value="ECO:0007669"/>
    <property type="project" value="InterPro"/>
</dbReference>
<protein>
    <submittedName>
        <fullName evidence="4">Uncharacterized protein</fullName>
    </submittedName>
</protein>
<dbReference type="Proteomes" id="UP000521872">
    <property type="component" value="Unassembled WGS sequence"/>
</dbReference>
<evidence type="ECO:0000256" key="2">
    <source>
        <dbReference type="ARBA" id="ARBA00022741"/>
    </source>
</evidence>
<name>A0A8H4VSA1_9AGAR</name>
<reference evidence="4 5" key="1">
    <citation type="submission" date="2019-12" db="EMBL/GenBank/DDBJ databases">
        <authorList>
            <person name="Floudas D."/>
            <person name="Bentzer J."/>
            <person name="Ahren D."/>
            <person name="Johansson T."/>
            <person name="Persson P."/>
            <person name="Tunlid A."/>
        </authorList>
    </citation>
    <scope>NUCLEOTIDE SEQUENCE [LARGE SCALE GENOMIC DNA]</scope>
    <source>
        <strain evidence="4 5">CBS 102.39</strain>
    </source>
</reference>
<dbReference type="PROSITE" id="PS51421">
    <property type="entry name" value="RAS"/>
    <property type="match status" value="1"/>
</dbReference>
<evidence type="ECO:0000256" key="3">
    <source>
        <dbReference type="ARBA" id="ARBA00023134"/>
    </source>
</evidence>
<dbReference type="EMBL" id="JAACJL010000017">
    <property type="protein sequence ID" value="KAF4618480.1"/>
    <property type="molecule type" value="Genomic_DNA"/>
</dbReference>
<dbReference type="GO" id="GO:0005525">
    <property type="term" value="F:GTP binding"/>
    <property type="evidence" value="ECO:0007669"/>
    <property type="project" value="UniProtKB-KW"/>
</dbReference>
<dbReference type="GO" id="GO:0005886">
    <property type="term" value="C:plasma membrane"/>
    <property type="evidence" value="ECO:0007669"/>
    <property type="project" value="UniProtKB-SubCell"/>
</dbReference>
<comment type="subcellular location">
    <subcellularLocation>
        <location evidence="1">Cell membrane</location>
        <topology evidence="1">Lipid-anchor</topology>
        <orientation evidence="1">Cytoplasmic side</orientation>
    </subcellularLocation>
</comment>
<dbReference type="SMART" id="SM00174">
    <property type="entry name" value="RHO"/>
    <property type="match status" value="1"/>
</dbReference>
<dbReference type="InterPro" id="IPR001806">
    <property type="entry name" value="Small_GTPase"/>
</dbReference>